<name>A0A3E0DL06_9BACT</name>
<keyword evidence="3" id="KW-1185">Reference proteome</keyword>
<dbReference type="InterPro" id="IPR025364">
    <property type="entry name" value="DUF4268"/>
</dbReference>
<accession>A0A3E0DL06</accession>
<comment type="caution">
    <text evidence="2">The sequence shown here is derived from an EMBL/GenBank/DDBJ whole genome shotgun (WGS) entry which is preliminary data.</text>
</comment>
<dbReference type="AlphaFoldDB" id="A0A3E0DL06"/>
<protein>
    <submittedName>
        <fullName evidence="2">Uncharacterized protein DUF4268</fullName>
    </submittedName>
</protein>
<sequence length="130" mass="15452">MKPIPNSEGRRINWTNYKTGVRDIYFRMKAENDFASIGIELSHSDEELQELFFDQFGQFRKMLESILGEEWDWKLQQANEFGKPVSRIEKILPDVNVMDSEDWPEIISFLKPRIIAFDEFWENVKPGFES</sequence>
<proteinExistence type="predicted"/>
<evidence type="ECO:0000259" key="1">
    <source>
        <dbReference type="Pfam" id="PF14088"/>
    </source>
</evidence>
<evidence type="ECO:0000313" key="2">
    <source>
        <dbReference type="EMBL" id="REG82768.1"/>
    </source>
</evidence>
<evidence type="ECO:0000313" key="3">
    <source>
        <dbReference type="Proteomes" id="UP000256405"/>
    </source>
</evidence>
<reference evidence="2 3" key="1">
    <citation type="submission" date="2018-08" db="EMBL/GenBank/DDBJ databases">
        <title>Genomic Encyclopedia of Archaeal and Bacterial Type Strains, Phase II (KMG-II): from individual species to whole genera.</title>
        <authorList>
            <person name="Goeker M."/>
        </authorList>
    </citation>
    <scope>NUCLEOTIDE SEQUENCE [LARGE SCALE GENOMIC DNA]</scope>
    <source>
        <strain evidence="2 3">DSM 15986</strain>
    </source>
</reference>
<dbReference type="Proteomes" id="UP000256405">
    <property type="component" value="Unassembled WGS sequence"/>
</dbReference>
<feature type="domain" description="DUF4268" evidence="1">
    <location>
        <begin position="6"/>
        <end position="124"/>
    </location>
</feature>
<gene>
    <name evidence="2" type="ORF">C8N25_12056</name>
</gene>
<dbReference type="Pfam" id="PF14088">
    <property type="entry name" value="DUF4268"/>
    <property type="match status" value="1"/>
</dbReference>
<organism evidence="2 3">
    <name type="scientific">Algoriphagus antarcticus</name>
    <dbReference type="NCBI Taxonomy" id="238540"/>
    <lineage>
        <taxon>Bacteria</taxon>
        <taxon>Pseudomonadati</taxon>
        <taxon>Bacteroidota</taxon>
        <taxon>Cytophagia</taxon>
        <taxon>Cytophagales</taxon>
        <taxon>Cyclobacteriaceae</taxon>
        <taxon>Algoriphagus</taxon>
    </lineage>
</organism>
<dbReference type="EMBL" id="QUNF01000020">
    <property type="protein sequence ID" value="REG82768.1"/>
    <property type="molecule type" value="Genomic_DNA"/>
</dbReference>